<proteinExistence type="predicted"/>
<reference evidence="1" key="1">
    <citation type="journal article" date="2021" name="Genome Biol. Evol.">
        <title>A High-Quality Reference Genome for a Parasitic Bivalve with Doubly Uniparental Inheritance (Bivalvia: Unionida).</title>
        <authorList>
            <person name="Smith C.H."/>
        </authorList>
    </citation>
    <scope>NUCLEOTIDE SEQUENCE</scope>
    <source>
        <strain evidence="1">CHS0354</strain>
    </source>
</reference>
<accession>A0AAE0W3I5</accession>
<name>A0AAE0W3I5_9BIVA</name>
<dbReference type="Proteomes" id="UP001195483">
    <property type="component" value="Unassembled WGS sequence"/>
</dbReference>
<evidence type="ECO:0000313" key="1">
    <source>
        <dbReference type="EMBL" id="KAK3600733.1"/>
    </source>
</evidence>
<protein>
    <submittedName>
        <fullName evidence="1">Uncharacterized protein</fullName>
    </submittedName>
</protein>
<evidence type="ECO:0000313" key="2">
    <source>
        <dbReference type="Proteomes" id="UP001195483"/>
    </source>
</evidence>
<sequence>MKAYLAWAYRQEKIIMEEISSLQDVEKARAILGKINCLLLLKLQYENLIENASKKFSPYTEIQHNKMPMMQHVLQCMNISSFQSRVSDDELQDIYQLLEVYDAKLEEAEIDANIVNDIDDE</sequence>
<dbReference type="EMBL" id="JAEAOA010001046">
    <property type="protein sequence ID" value="KAK3600733.1"/>
    <property type="molecule type" value="Genomic_DNA"/>
</dbReference>
<reference evidence="1" key="2">
    <citation type="journal article" date="2021" name="Genome Biol. Evol.">
        <title>Developing a high-quality reference genome for a parasitic bivalve with doubly uniparental inheritance (Bivalvia: Unionida).</title>
        <authorList>
            <person name="Smith C.H."/>
        </authorList>
    </citation>
    <scope>NUCLEOTIDE SEQUENCE</scope>
    <source>
        <strain evidence="1">CHS0354</strain>
        <tissue evidence="1">Mantle</tissue>
    </source>
</reference>
<reference evidence="1" key="3">
    <citation type="submission" date="2023-05" db="EMBL/GenBank/DDBJ databases">
        <authorList>
            <person name="Smith C.H."/>
        </authorList>
    </citation>
    <scope>NUCLEOTIDE SEQUENCE</scope>
    <source>
        <strain evidence="1">CHS0354</strain>
        <tissue evidence="1">Mantle</tissue>
    </source>
</reference>
<keyword evidence="2" id="KW-1185">Reference proteome</keyword>
<dbReference type="AlphaFoldDB" id="A0AAE0W3I5"/>
<organism evidence="1 2">
    <name type="scientific">Potamilus streckersoni</name>
    <dbReference type="NCBI Taxonomy" id="2493646"/>
    <lineage>
        <taxon>Eukaryota</taxon>
        <taxon>Metazoa</taxon>
        <taxon>Spiralia</taxon>
        <taxon>Lophotrochozoa</taxon>
        <taxon>Mollusca</taxon>
        <taxon>Bivalvia</taxon>
        <taxon>Autobranchia</taxon>
        <taxon>Heteroconchia</taxon>
        <taxon>Palaeoheterodonta</taxon>
        <taxon>Unionida</taxon>
        <taxon>Unionoidea</taxon>
        <taxon>Unionidae</taxon>
        <taxon>Ambleminae</taxon>
        <taxon>Lampsilini</taxon>
        <taxon>Potamilus</taxon>
    </lineage>
</organism>
<gene>
    <name evidence="1" type="ORF">CHS0354_017020</name>
</gene>
<comment type="caution">
    <text evidence="1">The sequence shown here is derived from an EMBL/GenBank/DDBJ whole genome shotgun (WGS) entry which is preliminary data.</text>
</comment>